<dbReference type="Gene3D" id="4.10.365.10">
    <property type="entry name" value="p27"/>
    <property type="match status" value="1"/>
</dbReference>
<evidence type="ECO:0000259" key="2">
    <source>
        <dbReference type="Pfam" id="PF02234"/>
    </source>
</evidence>
<keyword evidence="4" id="KW-1185">Reference proteome</keyword>
<dbReference type="OrthoDB" id="9940972at2759"/>
<dbReference type="Pfam" id="PF02234">
    <property type="entry name" value="CDI"/>
    <property type="match status" value="1"/>
</dbReference>
<dbReference type="GO" id="GO:0051726">
    <property type="term" value="P:regulation of cell cycle"/>
    <property type="evidence" value="ECO:0007669"/>
    <property type="project" value="InterPro"/>
</dbReference>
<proteinExistence type="predicted"/>
<comment type="caution">
    <text evidence="3">The sequence shown here is derived from an EMBL/GenBank/DDBJ whole genome shotgun (WGS) entry which is preliminary data.</text>
</comment>
<gene>
    <name evidence="3" type="ORF">GpartN1_g7158.t1</name>
</gene>
<dbReference type="Proteomes" id="UP001061958">
    <property type="component" value="Unassembled WGS sequence"/>
</dbReference>
<organism evidence="3 4">
    <name type="scientific">Galdieria partita</name>
    <dbReference type="NCBI Taxonomy" id="83374"/>
    <lineage>
        <taxon>Eukaryota</taxon>
        <taxon>Rhodophyta</taxon>
        <taxon>Bangiophyceae</taxon>
        <taxon>Galdieriales</taxon>
        <taxon>Galdieriaceae</taxon>
        <taxon>Galdieria</taxon>
    </lineage>
</organism>
<name>A0A9C7UU73_9RHOD</name>
<dbReference type="InterPro" id="IPR003175">
    <property type="entry name" value="CDI_dom"/>
</dbReference>
<evidence type="ECO:0000313" key="3">
    <source>
        <dbReference type="EMBL" id="GJQ15367.1"/>
    </source>
</evidence>
<keyword evidence="1" id="KW-0649">Protein kinase inhibitor</keyword>
<reference evidence="3" key="2">
    <citation type="submission" date="2022-01" db="EMBL/GenBank/DDBJ databases">
        <authorList>
            <person name="Hirooka S."/>
            <person name="Miyagishima S.Y."/>
        </authorList>
    </citation>
    <scope>NUCLEOTIDE SEQUENCE</scope>
    <source>
        <strain evidence="3">NBRC 102759</strain>
    </source>
</reference>
<dbReference type="EMBL" id="BQMJ01000068">
    <property type="protein sequence ID" value="GJQ15367.1"/>
    <property type="molecule type" value="Genomic_DNA"/>
</dbReference>
<evidence type="ECO:0000313" key="4">
    <source>
        <dbReference type="Proteomes" id="UP001061958"/>
    </source>
</evidence>
<accession>A0A9C7UU73</accession>
<dbReference type="AlphaFoldDB" id="A0A9C7UU73"/>
<dbReference type="GO" id="GO:0005634">
    <property type="term" value="C:nucleus"/>
    <property type="evidence" value="ECO:0007669"/>
    <property type="project" value="InterPro"/>
</dbReference>
<dbReference type="InterPro" id="IPR044898">
    <property type="entry name" value="CDI_dom_sf"/>
</dbReference>
<feature type="domain" description="Cyclin-dependent kinase inhibitor" evidence="2">
    <location>
        <begin position="98"/>
        <end position="139"/>
    </location>
</feature>
<protein>
    <recommendedName>
        <fullName evidence="2">Cyclin-dependent kinase inhibitor domain-containing protein</fullName>
    </recommendedName>
</protein>
<evidence type="ECO:0000256" key="1">
    <source>
        <dbReference type="ARBA" id="ARBA00023013"/>
    </source>
</evidence>
<reference evidence="3" key="1">
    <citation type="journal article" date="2022" name="Proc. Natl. Acad. Sci. U.S.A.">
        <title>Life cycle and functional genomics of the unicellular red alga Galdieria for elucidating algal and plant evolution and industrial use.</title>
        <authorList>
            <person name="Hirooka S."/>
            <person name="Itabashi T."/>
            <person name="Ichinose T.M."/>
            <person name="Onuma R."/>
            <person name="Fujiwara T."/>
            <person name="Yamashita S."/>
            <person name="Jong L.W."/>
            <person name="Tomita R."/>
            <person name="Iwane A.H."/>
            <person name="Miyagishima S.Y."/>
        </authorList>
    </citation>
    <scope>NUCLEOTIDE SEQUENCE</scope>
    <source>
        <strain evidence="3">NBRC 102759</strain>
    </source>
</reference>
<sequence>MSHTSCKSSQESSSADFHHCCVKDTSEESVNYHKQPENSIKNSSRGINKRKKNYSERIHNLWLRRVRRLLFPEGEEYRKSLLYQVPLRDEEEDQKSYHEELLQLWSQIQEKKVQRFRARWNFDPVTETPLEGRWKWTKLSE</sequence>
<dbReference type="GO" id="GO:0004861">
    <property type="term" value="F:cyclin-dependent protein serine/threonine kinase inhibitor activity"/>
    <property type="evidence" value="ECO:0007669"/>
    <property type="project" value="InterPro"/>
</dbReference>